<evidence type="ECO:0008006" key="3">
    <source>
        <dbReference type="Google" id="ProtNLM"/>
    </source>
</evidence>
<dbReference type="EMBL" id="CP019344">
    <property type="protein sequence ID" value="ARN76974.1"/>
    <property type="molecule type" value="Genomic_DNA"/>
</dbReference>
<keyword evidence="2" id="KW-1185">Reference proteome</keyword>
<organism evidence="1 2">
    <name type="scientific">Nonlabens spongiae</name>
    <dbReference type="NCBI Taxonomy" id="331648"/>
    <lineage>
        <taxon>Bacteria</taxon>
        <taxon>Pseudomonadati</taxon>
        <taxon>Bacteroidota</taxon>
        <taxon>Flavobacteriia</taxon>
        <taxon>Flavobacteriales</taxon>
        <taxon>Flavobacteriaceae</taxon>
        <taxon>Nonlabens</taxon>
    </lineage>
</organism>
<reference evidence="1 2" key="1">
    <citation type="submission" date="2016-11" db="EMBL/GenBank/DDBJ databases">
        <title>Trade-off between light-utilization and light-protection in marine flavobacteria.</title>
        <authorList>
            <person name="Kumagai Y."/>
        </authorList>
    </citation>
    <scope>NUCLEOTIDE SEQUENCE [LARGE SCALE GENOMIC DNA]</scope>
    <source>
        <strain evidence="1 2">JCM 13191</strain>
    </source>
</reference>
<protein>
    <recommendedName>
        <fullName evidence="3">Outer membrane protein beta-barrel domain-containing protein</fullName>
    </recommendedName>
</protein>
<evidence type="ECO:0000313" key="1">
    <source>
        <dbReference type="EMBL" id="ARN76974.1"/>
    </source>
</evidence>
<gene>
    <name evidence="1" type="ORF">BST97_02575</name>
</gene>
<dbReference type="AlphaFoldDB" id="A0A1W6MH82"/>
<name>A0A1W6MH82_9FLAO</name>
<dbReference type="Proteomes" id="UP000193431">
    <property type="component" value="Chromosome"/>
</dbReference>
<proteinExistence type="predicted"/>
<evidence type="ECO:0000313" key="2">
    <source>
        <dbReference type="Proteomes" id="UP000193431"/>
    </source>
</evidence>
<sequence length="188" mass="21257">MLLLFQNFCFGQDAAHGNISFESGFQVGRYIGLDFGINYKVNHQNTLHFGVSALTTKAHNRPEGYGGGLESVYSFGFSAARERLFNFRIGIGKIFNLNEQSSWRFHPKVGIGLAIIQEPINFNFNGSFLISENYDYEFNSYSTWSIHISPNIEYLIHESFGFSISPLLILNKNQWHYGLGLNVILGSP</sequence>
<accession>A0A1W6MH82</accession>